<dbReference type="EMBL" id="FWFQ01000022">
    <property type="protein sequence ID" value="SLN54995.1"/>
    <property type="molecule type" value="Genomic_DNA"/>
</dbReference>
<gene>
    <name evidence="1" type="ORF">PSA7680_02884</name>
</gene>
<evidence type="ECO:0000313" key="2">
    <source>
        <dbReference type="Proteomes" id="UP000193409"/>
    </source>
</evidence>
<evidence type="ECO:0000313" key="1">
    <source>
        <dbReference type="EMBL" id="SLN54995.1"/>
    </source>
</evidence>
<sequence>MTTDIKALIKKINETANTLYELIGEIDRGTIPALERHLQEASDAADKISYDTFTYLALVAEYGDDQIDAVFQAKTDLDIHEIHEELQNSMTHDDIDQFVWESLKTAQEVGTADWEDPQFDMARFREELLDSSRLVTTKTGAIIELCA</sequence>
<organism evidence="1 2">
    <name type="scientific">Pseudoruegeria aquimaris</name>
    <dbReference type="NCBI Taxonomy" id="393663"/>
    <lineage>
        <taxon>Bacteria</taxon>
        <taxon>Pseudomonadati</taxon>
        <taxon>Pseudomonadota</taxon>
        <taxon>Alphaproteobacteria</taxon>
        <taxon>Rhodobacterales</taxon>
        <taxon>Roseobacteraceae</taxon>
        <taxon>Pseudoruegeria</taxon>
    </lineage>
</organism>
<dbReference type="AlphaFoldDB" id="A0A1Y5T3D5"/>
<protein>
    <submittedName>
        <fullName evidence="1">Uncharacterized protein</fullName>
    </submittedName>
</protein>
<dbReference type="Proteomes" id="UP000193409">
    <property type="component" value="Unassembled WGS sequence"/>
</dbReference>
<dbReference type="OrthoDB" id="9826129at2"/>
<dbReference type="RefSeq" id="WP_085869414.1">
    <property type="nucleotide sequence ID" value="NZ_FWFQ01000022.1"/>
</dbReference>
<accession>A0A1Y5T3D5</accession>
<proteinExistence type="predicted"/>
<keyword evidence="2" id="KW-1185">Reference proteome</keyword>
<reference evidence="1 2" key="1">
    <citation type="submission" date="2017-03" db="EMBL/GenBank/DDBJ databases">
        <authorList>
            <person name="Afonso C.L."/>
            <person name="Miller P.J."/>
            <person name="Scott M.A."/>
            <person name="Spackman E."/>
            <person name="Goraichik I."/>
            <person name="Dimitrov K.M."/>
            <person name="Suarez D.L."/>
            <person name="Swayne D.E."/>
        </authorList>
    </citation>
    <scope>NUCLEOTIDE SEQUENCE [LARGE SCALE GENOMIC DNA]</scope>
    <source>
        <strain evidence="1 2">CECT 7680</strain>
    </source>
</reference>
<name>A0A1Y5T3D5_9RHOB</name>